<sequence length="275" mass="30418">MRKALKVHLLVIDPQVDFMDSAGSSLPVNGANEDMKRLAALVARVGHKFEDIHVTLDSHHTIDVGHPGMWRDRDGQLPPPFTLIFAKDIANGIWTPRDPQLRLRMSTYAETLEKNGNYNLMVWPEHCKIGSPGHNVQADLLKALEAWERKEFATVNYVTKGANPFTEHYGALMAEVPDPNDPSTMLNSDFLTMLQEADIVGVAGEALSHCVKSTVDQIARNIGDEHIQKFHILTDCTNPVPKVGNGPDFPAIASSWLKVMESQGMTLVSSADFLK</sequence>
<dbReference type="InterPro" id="IPR036380">
    <property type="entry name" value="Isochorismatase-like_sf"/>
</dbReference>
<gene>
    <name evidence="3" type="ORF">A2942_00490</name>
</gene>
<evidence type="ECO:0000313" key="3">
    <source>
        <dbReference type="EMBL" id="OGZ11257.1"/>
    </source>
</evidence>
<dbReference type="GO" id="GO:0016787">
    <property type="term" value="F:hydrolase activity"/>
    <property type="evidence" value="ECO:0007669"/>
    <property type="project" value="UniProtKB-KW"/>
</dbReference>
<dbReference type="PANTHER" id="PTHR11080">
    <property type="entry name" value="PYRAZINAMIDASE/NICOTINAMIDASE"/>
    <property type="match status" value="1"/>
</dbReference>
<reference evidence="3 4" key="1">
    <citation type="journal article" date="2016" name="Nat. Commun.">
        <title>Thousands of microbial genomes shed light on interconnected biogeochemical processes in an aquifer system.</title>
        <authorList>
            <person name="Anantharaman K."/>
            <person name="Brown C.T."/>
            <person name="Hug L.A."/>
            <person name="Sharon I."/>
            <person name="Castelle C.J."/>
            <person name="Probst A.J."/>
            <person name="Thomas B.C."/>
            <person name="Singh A."/>
            <person name="Wilkins M.J."/>
            <person name="Karaoz U."/>
            <person name="Brodie E.L."/>
            <person name="Williams K.H."/>
            <person name="Hubbard S.S."/>
            <person name="Banfield J.F."/>
        </authorList>
    </citation>
    <scope>NUCLEOTIDE SEQUENCE [LARGE SCALE GENOMIC DNA]</scope>
</reference>
<organism evidence="3 4">
    <name type="scientific">Candidatus Lloydbacteria bacterium RIFCSPLOWO2_01_FULL_50_20</name>
    <dbReference type="NCBI Taxonomy" id="1798665"/>
    <lineage>
        <taxon>Bacteria</taxon>
        <taxon>Candidatus Lloydiibacteriota</taxon>
    </lineage>
</organism>
<dbReference type="Gene3D" id="3.40.50.850">
    <property type="entry name" value="Isochorismatase-like"/>
    <property type="match status" value="1"/>
</dbReference>
<keyword evidence="2" id="KW-0378">Hydrolase</keyword>
<accession>A0A1G2DC98</accession>
<dbReference type="AlphaFoldDB" id="A0A1G2DC98"/>
<dbReference type="Proteomes" id="UP000178534">
    <property type="component" value="Unassembled WGS sequence"/>
</dbReference>
<dbReference type="PANTHER" id="PTHR11080:SF2">
    <property type="entry name" value="LD05707P"/>
    <property type="match status" value="1"/>
</dbReference>
<evidence type="ECO:0000256" key="1">
    <source>
        <dbReference type="ARBA" id="ARBA00006336"/>
    </source>
</evidence>
<dbReference type="SUPFAM" id="SSF52499">
    <property type="entry name" value="Isochorismatase-like hydrolases"/>
    <property type="match status" value="1"/>
</dbReference>
<evidence type="ECO:0008006" key="5">
    <source>
        <dbReference type="Google" id="ProtNLM"/>
    </source>
</evidence>
<evidence type="ECO:0000256" key="2">
    <source>
        <dbReference type="ARBA" id="ARBA00022801"/>
    </source>
</evidence>
<protein>
    <recommendedName>
        <fullName evidence="5">Isochorismatase-like domain-containing protein</fullName>
    </recommendedName>
</protein>
<comment type="caution">
    <text evidence="3">The sequence shown here is derived from an EMBL/GenBank/DDBJ whole genome shotgun (WGS) entry which is preliminary data.</text>
</comment>
<evidence type="ECO:0000313" key="4">
    <source>
        <dbReference type="Proteomes" id="UP000178534"/>
    </source>
</evidence>
<dbReference type="InterPro" id="IPR052347">
    <property type="entry name" value="Isochorismatase_Nicotinamidase"/>
</dbReference>
<name>A0A1G2DC98_9BACT</name>
<comment type="similarity">
    <text evidence="1">Belongs to the isochorismatase family.</text>
</comment>
<dbReference type="EMBL" id="MHLP01000039">
    <property type="protein sequence ID" value="OGZ11257.1"/>
    <property type="molecule type" value="Genomic_DNA"/>
</dbReference>
<dbReference type="STRING" id="1798665.A2942_00490"/>
<proteinExistence type="inferred from homology"/>